<organism evidence="1 2">
    <name type="scientific">Streptomyces formicae</name>
    <dbReference type="NCBI Taxonomy" id="1616117"/>
    <lineage>
        <taxon>Bacteria</taxon>
        <taxon>Bacillati</taxon>
        <taxon>Actinomycetota</taxon>
        <taxon>Actinomycetes</taxon>
        <taxon>Kitasatosporales</taxon>
        <taxon>Streptomycetaceae</taxon>
        <taxon>Streptomyces</taxon>
    </lineage>
</organism>
<proteinExistence type="predicted"/>
<accession>A0ABY3WEA9</accession>
<dbReference type="EMBL" id="CP071872">
    <property type="protein sequence ID" value="UNM10892.1"/>
    <property type="molecule type" value="Genomic_DNA"/>
</dbReference>
<sequence>MLQEFPIYSQLVTERGDVVAQARIEAERVRRELEAALRPLTTLTRSAQGPSGAGVGLGW</sequence>
<dbReference type="Proteomes" id="UP000828924">
    <property type="component" value="Chromosome"/>
</dbReference>
<evidence type="ECO:0000313" key="1">
    <source>
        <dbReference type="EMBL" id="UNM10892.1"/>
    </source>
</evidence>
<keyword evidence="2" id="KW-1185">Reference proteome</keyword>
<reference evidence="1 2" key="1">
    <citation type="submission" date="2021-03" db="EMBL/GenBank/DDBJ databases">
        <title>Complete genome of Streptomyces formicae strain 1H-GS9 (DSM 100524).</title>
        <authorList>
            <person name="Atanasov K.E."/>
            <person name="Altabella T."/>
            <person name="Ferrer A."/>
        </authorList>
    </citation>
    <scope>NUCLEOTIDE SEQUENCE [LARGE SCALE GENOMIC DNA]</scope>
    <source>
        <strain evidence="1 2">1H-GS9</strain>
    </source>
</reference>
<protein>
    <submittedName>
        <fullName evidence="1">Uncharacterized protein</fullName>
    </submittedName>
</protein>
<evidence type="ECO:0000313" key="2">
    <source>
        <dbReference type="Proteomes" id="UP000828924"/>
    </source>
</evidence>
<dbReference type="RefSeq" id="WP_242329428.1">
    <property type="nucleotide sequence ID" value="NZ_CP071872.1"/>
</dbReference>
<gene>
    <name evidence="1" type="ORF">J4032_04585</name>
</gene>
<name>A0ABY3WEA9_9ACTN</name>